<accession>A0ABT0JVT6</accession>
<dbReference type="EMBL" id="JALKFT010000005">
    <property type="protein sequence ID" value="MCK9875654.1"/>
    <property type="molecule type" value="Genomic_DNA"/>
</dbReference>
<evidence type="ECO:0000313" key="2">
    <source>
        <dbReference type="EMBL" id="MCK9875654.1"/>
    </source>
</evidence>
<organism evidence="2 3">
    <name type="scientific">Frankia umida</name>
    <dbReference type="NCBI Taxonomy" id="573489"/>
    <lineage>
        <taxon>Bacteria</taxon>
        <taxon>Bacillati</taxon>
        <taxon>Actinomycetota</taxon>
        <taxon>Actinomycetes</taxon>
        <taxon>Frankiales</taxon>
        <taxon>Frankiaceae</taxon>
        <taxon>Frankia</taxon>
    </lineage>
</organism>
<gene>
    <name evidence="2" type="ORF">MXD59_07695</name>
</gene>
<feature type="region of interest" description="Disordered" evidence="1">
    <location>
        <begin position="155"/>
        <end position="176"/>
    </location>
</feature>
<name>A0ABT0JVT6_9ACTN</name>
<sequence length="176" mass="19555">MSLLGWRQWAVDRDGQLRPAWTPWSPFPPGMLLWRPDAITEARCLRTTTHPEEPSRADAPAVAHERIPDEHCLCGLYAWRTPELLAAARRPTWTSLPCVVGVVRLGGRIIIGERGYRAERGYPVALFDRHGVVSSDYAVARYRTFAALTAEWFDEPTTTTSGPPHSDPSDSGGPGH</sequence>
<protein>
    <submittedName>
        <fullName evidence="2">Uncharacterized protein</fullName>
    </submittedName>
</protein>
<proteinExistence type="predicted"/>
<dbReference type="RefSeq" id="WP_248824068.1">
    <property type="nucleotide sequence ID" value="NZ_JALKFT010000005.1"/>
</dbReference>
<evidence type="ECO:0000313" key="3">
    <source>
        <dbReference type="Proteomes" id="UP001201873"/>
    </source>
</evidence>
<keyword evidence="3" id="KW-1185">Reference proteome</keyword>
<comment type="caution">
    <text evidence="2">The sequence shown here is derived from an EMBL/GenBank/DDBJ whole genome shotgun (WGS) entry which is preliminary data.</text>
</comment>
<dbReference type="Proteomes" id="UP001201873">
    <property type="component" value="Unassembled WGS sequence"/>
</dbReference>
<evidence type="ECO:0000256" key="1">
    <source>
        <dbReference type="SAM" id="MobiDB-lite"/>
    </source>
</evidence>
<reference evidence="2 3" key="1">
    <citation type="submission" date="2022-04" db="EMBL/GenBank/DDBJ databases">
        <title>Genome diversity in the genus Frankia.</title>
        <authorList>
            <person name="Carlos-Shanley C."/>
            <person name="Hahn D."/>
        </authorList>
    </citation>
    <scope>NUCLEOTIDE SEQUENCE [LARGE SCALE GENOMIC DNA]</scope>
    <source>
        <strain evidence="2 3">Ag45/Mut15</strain>
    </source>
</reference>